<protein>
    <submittedName>
        <fullName evidence="4">Capsular polysaccharide biosynthesis protein</fullName>
    </submittedName>
</protein>
<dbReference type="Gene3D" id="3.40.50.720">
    <property type="entry name" value="NAD(P)-binding Rossmann-like Domain"/>
    <property type="match status" value="2"/>
</dbReference>
<dbReference type="PANTHER" id="PTHR43318:SF1">
    <property type="entry name" value="POLYSACCHARIDE BIOSYNTHESIS PROTEIN EPSC-RELATED"/>
    <property type="match status" value="1"/>
</dbReference>
<evidence type="ECO:0000259" key="3">
    <source>
        <dbReference type="Pfam" id="PF17836"/>
    </source>
</evidence>
<comment type="similarity">
    <text evidence="1">Belongs to the polysaccharide synthase family.</text>
</comment>
<dbReference type="PANTHER" id="PTHR43318">
    <property type="entry name" value="UDP-N-ACETYLGLUCOSAMINE 4,6-DEHYDRATASE"/>
    <property type="match status" value="1"/>
</dbReference>
<evidence type="ECO:0000313" key="4">
    <source>
        <dbReference type="EMBL" id="EUJ31538.1"/>
    </source>
</evidence>
<organism evidence="4 5">
    <name type="scientific">Listeria cornellensis FSL F6-0969</name>
    <dbReference type="NCBI Taxonomy" id="1265820"/>
    <lineage>
        <taxon>Bacteria</taxon>
        <taxon>Bacillati</taxon>
        <taxon>Bacillota</taxon>
        <taxon>Bacilli</taxon>
        <taxon>Bacillales</taxon>
        <taxon>Listeriaceae</taxon>
        <taxon>Listeria</taxon>
    </lineage>
</organism>
<keyword evidence="5" id="KW-1185">Reference proteome</keyword>
<feature type="domain" description="Polysaccharide biosynthesis protein CapD-like" evidence="2">
    <location>
        <begin position="167"/>
        <end position="444"/>
    </location>
</feature>
<dbReference type="EMBL" id="AODE01000010">
    <property type="protein sequence ID" value="EUJ31538.1"/>
    <property type="molecule type" value="Genomic_DNA"/>
</dbReference>
<dbReference type="Pfam" id="PF02719">
    <property type="entry name" value="Polysacc_synt_2"/>
    <property type="match status" value="1"/>
</dbReference>
<dbReference type="InterPro" id="IPR003869">
    <property type="entry name" value="Polysac_CapD-like"/>
</dbReference>
<dbReference type="CDD" id="cd05237">
    <property type="entry name" value="UDP_invert_4-6DH_SDR_e"/>
    <property type="match status" value="1"/>
</dbReference>
<dbReference type="InterPro" id="IPR051203">
    <property type="entry name" value="Polysaccharide_Synthase-Rel"/>
</dbReference>
<comment type="caution">
    <text evidence="4">The sequence shown here is derived from an EMBL/GenBank/DDBJ whole genome shotgun (WGS) entry which is preliminary data.</text>
</comment>
<evidence type="ECO:0000313" key="5">
    <source>
        <dbReference type="Proteomes" id="UP000019254"/>
    </source>
</evidence>
<dbReference type="AlphaFoldDB" id="W7CFE9"/>
<name>W7CFE9_9LIST</name>
<sequence>MGISSPKIICEGCKSNEKPFLAHEKKILIIGAGELGMNVLASFIRDYPEEYTLTGFVDDDKTKWNAVFHGYPVLGGLEALGDMITRLNIQMVVIAISDIDADKREAIIQTGLAKQIQVKSIPGIRELITQNDSFKALEEVTMQELLGRSQVKLDEALLVSQIKGKTVLVTGAGGSIGSELCKQLLKLEPKKLIALGHGENSIYQLLMDLESDRIEPVIADIQDCDELRDVFAIYEPDIVYHAAAHKHVPLMERSLRSAFKNNFIGTKNVADMAEAFQVETCVMVSTDKAVKPVNNMGRTKRLAEMYIQTMAERATICNFSVVRFGNVLGSRGSVIPLFKRQIKAGGPVTVTHCEMTRYFMTIPEAASLVLQAGSLATSGDIYVLDMGESVKIIELAQNLIALSGYSLQDIAIIESGIRPGEKLHEELLDADEIHQEQISEKIHVGKTVPFDVKELIRLSEEHRQLTESELLDAICGLTSKQVQRA</sequence>
<dbReference type="Proteomes" id="UP000019254">
    <property type="component" value="Unassembled WGS sequence"/>
</dbReference>
<feature type="domain" description="PglD N-terminal" evidence="3">
    <location>
        <begin position="26"/>
        <end position="99"/>
    </location>
</feature>
<evidence type="ECO:0000259" key="2">
    <source>
        <dbReference type="Pfam" id="PF02719"/>
    </source>
</evidence>
<dbReference type="SUPFAM" id="SSF51735">
    <property type="entry name" value="NAD(P)-binding Rossmann-fold domains"/>
    <property type="match status" value="2"/>
</dbReference>
<evidence type="ECO:0000256" key="1">
    <source>
        <dbReference type="ARBA" id="ARBA00007430"/>
    </source>
</evidence>
<proteinExistence type="inferred from homology"/>
<gene>
    <name evidence="4" type="ORF">PCORN_04317</name>
</gene>
<dbReference type="PATRIC" id="fig|1265820.5.peg.853"/>
<dbReference type="InterPro" id="IPR036291">
    <property type="entry name" value="NAD(P)-bd_dom_sf"/>
</dbReference>
<reference evidence="4 5" key="1">
    <citation type="journal article" date="2014" name="Int. J. Syst. Evol. Microbiol.">
        <title>Listeria floridensis sp. nov., Listeria aquatica sp. nov., Listeria cornellensis sp. nov., Listeria riparia sp. nov. and Listeria grandensis sp. nov., from agricultural and natural environments.</title>
        <authorList>
            <person name="den Bakker H.C."/>
            <person name="Warchocki S."/>
            <person name="Wright E.M."/>
            <person name="Allred A.F."/>
            <person name="Ahlstrom C."/>
            <person name="Manuel C.S."/>
            <person name="Stasiewicz M.J."/>
            <person name="Burrell A."/>
            <person name="Roof S."/>
            <person name="Strawn L."/>
            <person name="Fortes E.D."/>
            <person name="Nightingale K.K."/>
            <person name="Kephart D."/>
            <person name="Wiedmann M."/>
        </authorList>
    </citation>
    <scope>NUCLEOTIDE SEQUENCE [LARGE SCALE GENOMIC DNA]</scope>
    <source>
        <strain evidence="5">FSL F6-969</strain>
    </source>
</reference>
<dbReference type="InterPro" id="IPR041561">
    <property type="entry name" value="PglD_N"/>
</dbReference>
<dbReference type="STRING" id="1265820.PCORN_04317"/>
<dbReference type="RefSeq" id="WP_051999227.1">
    <property type="nucleotide sequence ID" value="NZ_AODE01000010.1"/>
</dbReference>
<accession>W7CFE9</accession>
<dbReference type="Pfam" id="PF17836">
    <property type="entry name" value="PglD_N"/>
    <property type="match status" value="1"/>
</dbReference>